<organism evidence="2 3">
    <name type="scientific">Streptomyces fagopyri</name>
    <dbReference type="NCBI Taxonomy" id="2662397"/>
    <lineage>
        <taxon>Bacteria</taxon>
        <taxon>Bacillati</taxon>
        <taxon>Actinomycetota</taxon>
        <taxon>Actinomycetes</taxon>
        <taxon>Kitasatosporales</taxon>
        <taxon>Streptomycetaceae</taxon>
        <taxon>Streptomyces</taxon>
    </lineage>
</organism>
<dbReference type="EMBL" id="CP045643">
    <property type="protein sequence ID" value="QFZ73029.1"/>
    <property type="molecule type" value="Genomic_DNA"/>
</dbReference>
<dbReference type="AlphaFoldDB" id="A0A5Q0L8V0"/>
<evidence type="ECO:0000313" key="2">
    <source>
        <dbReference type="EMBL" id="QFZ73029.1"/>
    </source>
</evidence>
<keyword evidence="3" id="KW-1185">Reference proteome</keyword>
<evidence type="ECO:0000259" key="1">
    <source>
        <dbReference type="Pfam" id="PF13924"/>
    </source>
</evidence>
<dbReference type="Pfam" id="PF13924">
    <property type="entry name" value="Lipocalin_5"/>
    <property type="match status" value="1"/>
</dbReference>
<dbReference type="Proteomes" id="UP000326179">
    <property type="component" value="Chromosome"/>
</dbReference>
<proteinExistence type="predicted"/>
<sequence length="149" mass="16582">MNPDELRKDLVGAWRLVSYRATAVEDGEVVEPFGPRPQGLITYTPGGHMSAQIMRPRRPLFRHGRLEQGLPEELTAAAGGYLAYAGTYEIPEDDLVLHHVELSLFPNWVGTTLARVAGRDGDRLTLSLPEPALIWGARRTGVLVWERAR</sequence>
<dbReference type="RefSeq" id="WP_153287395.1">
    <property type="nucleotide sequence ID" value="NZ_CP045643.1"/>
</dbReference>
<name>A0A5Q0L8V0_9ACTN</name>
<protein>
    <recommendedName>
        <fullName evidence="1">Lipocalin-like domain-containing protein</fullName>
    </recommendedName>
</protein>
<gene>
    <name evidence="2" type="ORF">GFH48_06930</name>
</gene>
<reference evidence="2 3" key="1">
    <citation type="submission" date="2019-10" db="EMBL/GenBank/DDBJ databases">
        <title>A novel species.</title>
        <authorList>
            <person name="Gao J."/>
        </authorList>
    </citation>
    <scope>NUCLEOTIDE SEQUENCE [LARGE SCALE GENOMIC DNA]</scope>
    <source>
        <strain evidence="2 3">QMT-28</strain>
    </source>
</reference>
<evidence type="ECO:0000313" key="3">
    <source>
        <dbReference type="Proteomes" id="UP000326179"/>
    </source>
</evidence>
<dbReference type="InterPro" id="IPR024311">
    <property type="entry name" value="Lipocalin-like"/>
</dbReference>
<accession>A0A5Q0L8V0</accession>
<feature type="domain" description="Lipocalin-like" evidence="1">
    <location>
        <begin position="11"/>
        <end position="148"/>
    </location>
</feature>
<dbReference type="KEGG" id="sfy:GFH48_06930"/>